<dbReference type="Proteomes" id="UP000620075">
    <property type="component" value="Unassembled WGS sequence"/>
</dbReference>
<accession>A0A934N6L9</accession>
<dbReference type="InterPro" id="IPR006016">
    <property type="entry name" value="UspA"/>
</dbReference>
<organism evidence="3 4">
    <name type="scientific">Candidatus Dormiibacter inghamiae</name>
    <dbReference type="NCBI Taxonomy" id="3127013"/>
    <lineage>
        <taxon>Bacteria</taxon>
        <taxon>Bacillati</taxon>
        <taxon>Candidatus Dormiibacterota</taxon>
        <taxon>Candidatus Dormibacteria</taxon>
        <taxon>Candidatus Dormibacterales</taxon>
        <taxon>Candidatus Dormibacteraceae</taxon>
        <taxon>Candidatus Dormiibacter</taxon>
    </lineage>
</organism>
<dbReference type="InterPro" id="IPR014729">
    <property type="entry name" value="Rossmann-like_a/b/a_fold"/>
</dbReference>
<dbReference type="CDD" id="cd00293">
    <property type="entry name" value="USP-like"/>
    <property type="match status" value="1"/>
</dbReference>
<dbReference type="Pfam" id="PF00582">
    <property type="entry name" value="Usp"/>
    <property type="match status" value="1"/>
</dbReference>
<reference evidence="3 4" key="1">
    <citation type="submission" date="2020-10" db="EMBL/GenBank/DDBJ databases">
        <title>Ca. Dormibacterota MAGs.</title>
        <authorList>
            <person name="Montgomery K."/>
        </authorList>
    </citation>
    <scope>NUCLEOTIDE SEQUENCE [LARGE SCALE GENOMIC DNA]</scope>
    <source>
        <strain evidence="3">SC8811_S16_3</strain>
    </source>
</reference>
<gene>
    <name evidence="3" type="ORF">JF888_05710</name>
</gene>
<comment type="similarity">
    <text evidence="1">Belongs to the universal stress protein A family.</text>
</comment>
<dbReference type="RefSeq" id="WP_338177411.1">
    <property type="nucleotide sequence ID" value="NZ_JAEKNQ010000021.1"/>
</dbReference>
<dbReference type="SUPFAM" id="SSF52402">
    <property type="entry name" value="Adenine nucleotide alpha hydrolases-like"/>
    <property type="match status" value="1"/>
</dbReference>
<dbReference type="Gene3D" id="3.40.50.620">
    <property type="entry name" value="HUPs"/>
    <property type="match status" value="1"/>
</dbReference>
<evidence type="ECO:0000313" key="4">
    <source>
        <dbReference type="Proteomes" id="UP000620075"/>
    </source>
</evidence>
<name>A0A934N6L9_9BACT</name>
<dbReference type="PANTHER" id="PTHR46268">
    <property type="entry name" value="STRESS RESPONSE PROTEIN NHAX"/>
    <property type="match status" value="1"/>
</dbReference>
<evidence type="ECO:0000313" key="3">
    <source>
        <dbReference type="EMBL" id="MBJ7602675.1"/>
    </source>
</evidence>
<dbReference type="EMBL" id="JAEKNQ010000021">
    <property type="protein sequence ID" value="MBJ7602675.1"/>
    <property type="molecule type" value="Genomic_DNA"/>
</dbReference>
<comment type="caution">
    <text evidence="3">The sequence shown here is derived from an EMBL/GenBank/DDBJ whole genome shotgun (WGS) entry which is preliminary data.</text>
</comment>
<proteinExistence type="inferred from homology"/>
<dbReference type="AlphaFoldDB" id="A0A934N6L9"/>
<dbReference type="PANTHER" id="PTHR46268:SF6">
    <property type="entry name" value="UNIVERSAL STRESS PROTEIN UP12"/>
    <property type="match status" value="1"/>
</dbReference>
<sequence length="154" mass="17193">MAASQPRGIRILVAVAGHRVDEETVRLACRFGTRSRGEGKESALLYAVHVIEVNRSLPLSAPVHNAVQRGEEVLDQVERLAAEWQVEIETEMVQARETGPAIVGEATEWNADLVVLGLPYKRRFGEFNLGKTAPYVLKNARCRVILYRERLDDG</sequence>
<feature type="domain" description="UspA" evidence="2">
    <location>
        <begin position="10"/>
        <end position="148"/>
    </location>
</feature>
<protein>
    <submittedName>
        <fullName evidence="3">Universal stress protein</fullName>
    </submittedName>
</protein>
<evidence type="ECO:0000256" key="1">
    <source>
        <dbReference type="ARBA" id="ARBA00008791"/>
    </source>
</evidence>
<evidence type="ECO:0000259" key="2">
    <source>
        <dbReference type="Pfam" id="PF00582"/>
    </source>
</evidence>